<evidence type="ECO:0000256" key="1">
    <source>
        <dbReference type="SAM" id="MobiDB-lite"/>
    </source>
</evidence>
<gene>
    <name evidence="2" type="ORF">KC01_LOCUS30568</name>
</gene>
<feature type="compositionally biased region" description="Low complexity" evidence="1">
    <location>
        <begin position="63"/>
        <end position="72"/>
    </location>
</feature>
<keyword evidence="3" id="KW-1185">Reference proteome</keyword>
<protein>
    <submittedName>
        <fullName evidence="2">Uncharacterized protein</fullName>
    </submittedName>
</protein>
<name>A0AAV2LMQ0_KNICA</name>
<evidence type="ECO:0000313" key="3">
    <source>
        <dbReference type="Proteomes" id="UP001497482"/>
    </source>
</evidence>
<dbReference type="Proteomes" id="UP001497482">
    <property type="component" value="Chromosome 4"/>
</dbReference>
<organism evidence="2 3">
    <name type="scientific">Knipowitschia caucasica</name>
    <name type="common">Caucasian dwarf goby</name>
    <name type="synonym">Pomatoschistus caucasicus</name>
    <dbReference type="NCBI Taxonomy" id="637954"/>
    <lineage>
        <taxon>Eukaryota</taxon>
        <taxon>Metazoa</taxon>
        <taxon>Chordata</taxon>
        <taxon>Craniata</taxon>
        <taxon>Vertebrata</taxon>
        <taxon>Euteleostomi</taxon>
        <taxon>Actinopterygii</taxon>
        <taxon>Neopterygii</taxon>
        <taxon>Teleostei</taxon>
        <taxon>Neoteleostei</taxon>
        <taxon>Acanthomorphata</taxon>
        <taxon>Gobiaria</taxon>
        <taxon>Gobiiformes</taxon>
        <taxon>Gobioidei</taxon>
        <taxon>Gobiidae</taxon>
        <taxon>Gobiinae</taxon>
        <taxon>Knipowitschia</taxon>
    </lineage>
</organism>
<dbReference type="EMBL" id="OZ035826">
    <property type="protein sequence ID" value="CAL1602826.1"/>
    <property type="molecule type" value="Genomic_DNA"/>
</dbReference>
<reference evidence="2 3" key="1">
    <citation type="submission" date="2024-04" db="EMBL/GenBank/DDBJ databases">
        <authorList>
            <person name="Waldvogel A.-M."/>
            <person name="Schoenle A."/>
        </authorList>
    </citation>
    <scope>NUCLEOTIDE SEQUENCE [LARGE SCALE GENOMIC DNA]</scope>
</reference>
<evidence type="ECO:0000313" key="2">
    <source>
        <dbReference type="EMBL" id="CAL1602826.1"/>
    </source>
</evidence>
<proteinExistence type="predicted"/>
<accession>A0AAV2LMQ0</accession>
<feature type="compositionally biased region" description="Polar residues" evidence="1">
    <location>
        <begin position="52"/>
        <end position="62"/>
    </location>
</feature>
<dbReference type="AlphaFoldDB" id="A0AAV2LMQ0"/>
<feature type="region of interest" description="Disordered" evidence="1">
    <location>
        <begin position="52"/>
        <end position="72"/>
    </location>
</feature>
<sequence>MAVCRMLQDRHRWMGPDGREDDSMSVGLSVSALSGTQEALIPITCTSSLPATARGPSTLTDTSYSGRGSGKSVSVSSRIYTTLLMSTYALDNAELSPLRTGANLHQWIVQSTLHHAATRISHGHLGTIMWRVVGSRL</sequence>